<feature type="domain" description="Potassium channel" evidence="2">
    <location>
        <begin position="96"/>
        <end position="173"/>
    </location>
</feature>
<sequence length="191" mass="20345">MSDPALPADPPQAPAPTPAPKPDAWMLLRIGATVVVAISLYFAVPLVHAPSYVMALIMIGLVGAAFVAFVLFEFRRILRSERPLLTSVESIILVITGFTTLFAYTYACQSAADPASFSEELGRGDALYFSMTIVTTTGFGDITAVGQMARGVVTVQMALTLGFVAVLVRNLLRQGQRRAATVHGTSPPDDD</sequence>
<dbReference type="OrthoDB" id="9799090at2"/>
<name>A0A2A9CYK9_9MICO</name>
<dbReference type="InterPro" id="IPR013099">
    <property type="entry name" value="K_chnl_dom"/>
</dbReference>
<proteinExistence type="predicted"/>
<accession>A0A2A9CYK9</accession>
<feature type="transmembrane region" description="Helical" evidence="1">
    <location>
        <begin position="84"/>
        <end position="107"/>
    </location>
</feature>
<feature type="transmembrane region" description="Helical" evidence="1">
    <location>
        <begin position="52"/>
        <end position="72"/>
    </location>
</feature>
<dbReference type="SUPFAM" id="SSF81324">
    <property type="entry name" value="Voltage-gated potassium channels"/>
    <property type="match status" value="1"/>
</dbReference>
<keyword evidence="4" id="KW-1185">Reference proteome</keyword>
<dbReference type="AlphaFoldDB" id="A0A2A9CYK9"/>
<keyword evidence="1" id="KW-1133">Transmembrane helix</keyword>
<dbReference type="Gene3D" id="1.10.287.70">
    <property type="match status" value="1"/>
</dbReference>
<evidence type="ECO:0000256" key="1">
    <source>
        <dbReference type="SAM" id="Phobius"/>
    </source>
</evidence>
<feature type="transmembrane region" description="Helical" evidence="1">
    <location>
        <begin position="148"/>
        <end position="168"/>
    </location>
</feature>
<dbReference type="Proteomes" id="UP000224915">
    <property type="component" value="Unassembled WGS sequence"/>
</dbReference>
<feature type="transmembrane region" description="Helical" evidence="1">
    <location>
        <begin position="26"/>
        <end position="46"/>
    </location>
</feature>
<organism evidence="3 4">
    <name type="scientific">Serinibacter salmoneus</name>
    <dbReference type="NCBI Taxonomy" id="556530"/>
    <lineage>
        <taxon>Bacteria</taxon>
        <taxon>Bacillati</taxon>
        <taxon>Actinomycetota</taxon>
        <taxon>Actinomycetes</taxon>
        <taxon>Micrococcales</taxon>
        <taxon>Beutenbergiaceae</taxon>
        <taxon>Serinibacter</taxon>
    </lineage>
</organism>
<gene>
    <name evidence="3" type="ORF">ATL40_1047</name>
</gene>
<keyword evidence="1" id="KW-0812">Transmembrane</keyword>
<dbReference type="EMBL" id="PDJD01000001">
    <property type="protein sequence ID" value="PFG19483.1"/>
    <property type="molecule type" value="Genomic_DNA"/>
</dbReference>
<evidence type="ECO:0000313" key="3">
    <source>
        <dbReference type="EMBL" id="PFG19483.1"/>
    </source>
</evidence>
<comment type="caution">
    <text evidence="3">The sequence shown here is derived from an EMBL/GenBank/DDBJ whole genome shotgun (WGS) entry which is preliminary data.</text>
</comment>
<evidence type="ECO:0000313" key="4">
    <source>
        <dbReference type="Proteomes" id="UP000224915"/>
    </source>
</evidence>
<dbReference type="RefSeq" id="WP_098468596.1">
    <property type="nucleotide sequence ID" value="NZ_PDJD01000001.1"/>
</dbReference>
<evidence type="ECO:0000259" key="2">
    <source>
        <dbReference type="Pfam" id="PF07885"/>
    </source>
</evidence>
<protein>
    <submittedName>
        <fullName evidence="3">Ion channel</fullName>
    </submittedName>
</protein>
<dbReference type="Pfam" id="PF07885">
    <property type="entry name" value="Ion_trans_2"/>
    <property type="match status" value="1"/>
</dbReference>
<keyword evidence="1" id="KW-0472">Membrane</keyword>
<reference evidence="3 4" key="1">
    <citation type="submission" date="2017-10" db="EMBL/GenBank/DDBJ databases">
        <title>Sequencing the genomes of 1000 actinobacteria strains.</title>
        <authorList>
            <person name="Klenk H.-P."/>
        </authorList>
    </citation>
    <scope>NUCLEOTIDE SEQUENCE [LARGE SCALE GENOMIC DNA]</scope>
    <source>
        <strain evidence="3 4">DSM 21801</strain>
    </source>
</reference>